<evidence type="ECO:0000256" key="1">
    <source>
        <dbReference type="SAM" id="MobiDB-lite"/>
    </source>
</evidence>
<feature type="compositionally biased region" description="Polar residues" evidence="1">
    <location>
        <begin position="106"/>
        <end position="117"/>
    </location>
</feature>
<accession>A0A9R0NY32</accession>
<keyword evidence="3" id="KW-1185">Reference proteome</keyword>
<name>A0A9R0NY32_AMYMS</name>
<gene>
    <name evidence="2" type="ordered locus">RAM_21430</name>
</gene>
<dbReference type="AlphaFoldDB" id="A0A9R0NY32"/>
<evidence type="ECO:0000313" key="3">
    <source>
        <dbReference type="Proteomes" id="UP000006138"/>
    </source>
</evidence>
<organism evidence="2 3">
    <name type="scientific">Amycolatopsis mediterranei (strain S699)</name>
    <name type="common">Nocardia mediterranei</name>
    <dbReference type="NCBI Taxonomy" id="713604"/>
    <lineage>
        <taxon>Bacteria</taxon>
        <taxon>Bacillati</taxon>
        <taxon>Actinomycetota</taxon>
        <taxon>Actinomycetes</taxon>
        <taxon>Pseudonocardiales</taxon>
        <taxon>Pseudonocardiaceae</taxon>
        <taxon>Amycolatopsis</taxon>
    </lineage>
</organism>
<sequence>MRWRVRAIASVPSSASRSTAARTAKNVLSVRCTCPRPASGPSGASSHSSTARCLARSRWFALYSSAGEPMRARISRMQAAASAGVRSTPAWAKTSVSPPRRFSPSEPDSSQAISTGRTGPMMPERPGRGDRFTDRGAPPSSPLWTIGAPTATQAYA</sequence>
<feature type="region of interest" description="Disordered" evidence="1">
    <location>
        <begin position="76"/>
        <end position="156"/>
    </location>
</feature>
<protein>
    <submittedName>
        <fullName evidence="2">Uncharacterized protein</fullName>
    </submittedName>
</protein>
<feature type="compositionally biased region" description="Basic and acidic residues" evidence="1">
    <location>
        <begin position="125"/>
        <end position="134"/>
    </location>
</feature>
<evidence type="ECO:0000313" key="2">
    <source>
        <dbReference type="EMBL" id="AEK42766.1"/>
    </source>
</evidence>
<reference evidence="2 3" key="1">
    <citation type="journal article" date="2011" name="J. Bacteriol.">
        <title>Whole genome sequence of the rifamycin B-producing strain Amycolatopsis mediterranei S699.</title>
        <authorList>
            <person name="Verma M."/>
            <person name="Kaur J."/>
            <person name="Kumar M."/>
            <person name="Kumari K."/>
            <person name="Saxena A."/>
            <person name="Anand S."/>
            <person name="Nigam A."/>
            <person name="Ravi V."/>
            <person name="Raghuvanshi S."/>
            <person name="Khurana P."/>
            <person name="Tyagi A.K."/>
            <person name="Khurana J.P."/>
            <person name="Lal R."/>
        </authorList>
    </citation>
    <scope>NUCLEOTIDE SEQUENCE [LARGE SCALE GENOMIC DNA]</scope>
    <source>
        <strain evidence="2 3">S699</strain>
    </source>
</reference>
<dbReference type="EMBL" id="CP002896">
    <property type="protein sequence ID" value="AEK42766.1"/>
    <property type="molecule type" value="Genomic_DNA"/>
</dbReference>
<proteinExistence type="predicted"/>
<dbReference type="Proteomes" id="UP000006138">
    <property type="component" value="Chromosome"/>
</dbReference>
<dbReference type="KEGG" id="amn:RAM_21430"/>